<dbReference type="InterPro" id="IPR000073">
    <property type="entry name" value="AB_hydrolase_1"/>
</dbReference>
<feature type="domain" description="AB hydrolase-1" evidence="1">
    <location>
        <begin position="28"/>
        <end position="278"/>
    </location>
</feature>
<dbReference type="AlphaFoldDB" id="A0A345I1F0"/>
<evidence type="ECO:0000259" key="1">
    <source>
        <dbReference type="Pfam" id="PF00561"/>
    </source>
</evidence>
<dbReference type="EMBL" id="CP031194">
    <property type="protein sequence ID" value="AXG82774.1"/>
    <property type="molecule type" value="Genomic_DNA"/>
</dbReference>
<evidence type="ECO:0000313" key="3">
    <source>
        <dbReference type="Proteomes" id="UP000253868"/>
    </source>
</evidence>
<proteinExistence type="predicted"/>
<dbReference type="InterPro" id="IPR029058">
    <property type="entry name" value="AB_hydrolase_fold"/>
</dbReference>
<name>A0A345I1F0_9ACTN</name>
<dbReference type="InterPro" id="IPR050471">
    <property type="entry name" value="AB_hydrolase"/>
</dbReference>
<dbReference type="PRINTS" id="PR00111">
    <property type="entry name" value="ABHYDROLASE"/>
</dbReference>
<reference evidence="3" key="1">
    <citation type="submission" date="2018-07" db="EMBL/GenBank/DDBJ databases">
        <authorList>
            <person name="Zhao J."/>
        </authorList>
    </citation>
    <scope>NUCLEOTIDE SEQUENCE [LARGE SCALE GENOMIC DNA]</scope>
    <source>
        <strain evidence="3">GSSD-12</strain>
    </source>
</reference>
<dbReference type="GO" id="GO:0016787">
    <property type="term" value="F:hydrolase activity"/>
    <property type="evidence" value="ECO:0007669"/>
    <property type="project" value="UniProtKB-KW"/>
</dbReference>
<dbReference type="Proteomes" id="UP000253868">
    <property type="component" value="Chromosome"/>
</dbReference>
<dbReference type="Pfam" id="PF00561">
    <property type="entry name" value="Abhydrolase_1"/>
    <property type="match status" value="1"/>
</dbReference>
<accession>A0A345I1F0</accession>
<protein>
    <submittedName>
        <fullName evidence="2">Alpha/beta hydrolase</fullName>
    </submittedName>
</protein>
<keyword evidence="2" id="KW-0378">Hydrolase</keyword>
<dbReference type="SUPFAM" id="SSF53474">
    <property type="entry name" value="alpha/beta-Hydrolases"/>
    <property type="match status" value="1"/>
</dbReference>
<dbReference type="PANTHER" id="PTHR43433">
    <property type="entry name" value="HYDROLASE, ALPHA/BETA FOLD FAMILY PROTEIN"/>
    <property type="match status" value="1"/>
</dbReference>
<dbReference type="Gene3D" id="3.40.50.1820">
    <property type="entry name" value="alpha/beta hydrolase"/>
    <property type="match status" value="1"/>
</dbReference>
<keyword evidence="3" id="KW-1185">Reference proteome</keyword>
<dbReference type="PANTHER" id="PTHR43433:SF1">
    <property type="entry name" value="BLL5160 PROTEIN"/>
    <property type="match status" value="1"/>
</dbReference>
<evidence type="ECO:0000313" key="2">
    <source>
        <dbReference type="EMBL" id="AXG82774.1"/>
    </source>
</evidence>
<organism evidence="2 3">
    <name type="scientific">Streptomyces paludis</name>
    <dbReference type="NCBI Taxonomy" id="2282738"/>
    <lineage>
        <taxon>Bacteria</taxon>
        <taxon>Bacillati</taxon>
        <taxon>Actinomycetota</taxon>
        <taxon>Actinomycetes</taxon>
        <taxon>Kitasatosporales</taxon>
        <taxon>Streptomycetaceae</taxon>
        <taxon>Streptomyces</taxon>
    </lineage>
</organism>
<dbReference type="KEGG" id="spad:DVK44_20465"/>
<gene>
    <name evidence="2" type="ORF">DVK44_20465</name>
</gene>
<sequence>MPKEREVAVTSADGTRIHAEIHGEDGRPAVVLAHGWTCSIQYWAAQLADLAVDHRVIVYDLRGHGRSPVPANPGGRGGPGAFSVDALADDLEAVLAATLAPGEKAVVVGHSMGGMTVMAAARRPVFREHAAAVLLCNTGSSRLVTDMAVVPLRAGRARDRITRSILGTRLPLGPVTPLSKRLLRYGTMGPGTAPERVTACARIVQACPTVTRAGWARVLDGLDLDANVPELKVPTSVLAGAADRMTPPAMSRSLAAALPECVGLTVLTGVGHMGPVEAPEAVGEAIRELTAAHLGAKEDTA</sequence>
<dbReference type="OrthoDB" id="5422338at2"/>